<proteinExistence type="predicted"/>
<dbReference type="InterPro" id="IPR001155">
    <property type="entry name" value="OxRdtase_FMN_N"/>
</dbReference>
<dbReference type="Proteomes" id="UP000594975">
    <property type="component" value="Chromosome"/>
</dbReference>
<reference evidence="2 5" key="3">
    <citation type="submission" date="2016-06" db="EMBL/GenBank/DDBJ databases">
        <title>Identification of putative biosynthetic pathways for the production of bioactive secondary metabolites by the marine actinomycete Kocuria kristinae RUTW2-3.</title>
        <authorList>
            <person name="Waterworth S.C."/>
            <person name="Walmsley T.A."/>
            <person name="Matongo T."/>
            <person name="Davies-Coleman M.T."/>
            <person name="Dorrington R.A."/>
        </authorList>
    </citation>
    <scope>NUCLEOTIDE SEQUENCE [LARGE SCALE GENOMIC DNA]</scope>
    <source>
        <strain evidence="5">RuSp02-3</strain>
        <strain evidence="2">RUTW2-3</strain>
    </source>
</reference>
<sequence>MTTLFDPLQAGALHLRNRITMAALTRQRAGEDGVPTDLHARYYAQRASAGLVVTEGTFTAFTNRAFPGQAGIADDAQTTGWAKVAEAVHAEGGTLVLQLMHGGRMSHPDLLRGAQPEAPSAIASGTGVHTFAGKAEAPVPRALGTEEVPRIVEEFRAAARRAVDAGADGVELHGANGYLLHEFLSPSANHREDAWGGSPAARARLTVEAVRGVAEEIGGDRVGLRISPEHNVQGTLERDRQDVLATYDALLDGIAEAHPAYLSVLHREIDGDLVAHLRGRFPGAFLLNSGFAEVTELPEARRIVAEDLADAAVVGRELIANPDLVRRWREGLELNTPDPSTFYAPGPHGYTDYPFAGEGAQAG</sequence>
<dbReference type="Pfam" id="PF00724">
    <property type="entry name" value="Oxidored_FMN"/>
    <property type="match status" value="1"/>
</dbReference>
<dbReference type="PATRIC" id="fig|37923.10.peg.1348"/>
<dbReference type="Proteomes" id="UP000595221">
    <property type="component" value="Chromosome"/>
</dbReference>
<dbReference type="AlphaFoldDB" id="A0A147E1B5"/>
<dbReference type="GO" id="GO:0016491">
    <property type="term" value="F:oxidoreductase activity"/>
    <property type="evidence" value="ECO:0007669"/>
    <property type="project" value="InterPro"/>
</dbReference>
<gene>
    <name evidence="2" type="ORF">AN277_0203125</name>
    <name evidence="3" type="ORF">I6G21_04110</name>
    <name evidence="4" type="ORF">I6H58_06405</name>
</gene>
<dbReference type="EMBL" id="LJBJ02000004">
    <property type="protein sequence ID" value="OAX52374.1"/>
    <property type="molecule type" value="Genomic_DNA"/>
</dbReference>
<dbReference type="EMBL" id="CP065738">
    <property type="protein sequence ID" value="QPT54365.1"/>
    <property type="molecule type" value="Genomic_DNA"/>
</dbReference>
<feature type="domain" description="NADH:flavin oxidoreductase/NADH oxidase N-terminal" evidence="1">
    <location>
        <begin position="4"/>
        <end position="335"/>
    </location>
</feature>
<evidence type="ECO:0000313" key="3">
    <source>
        <dbReference type="EMBL" id="QPT54365.1"/>
    </source>
</evidence>
<evidence type="ECO:0000313" key="6">
    <source>
        <dbReference type="Proteomes" id="UP000594975"/>
    </source>
</evidence>
<protein>
    <submittedName>
        <fullName evidence="2">Alkene reductase</fullName>
    </submittedName>
</protein>
<dbReference type="InterPro" id="IPR045247">
    <property type="entry name" value="Oye-like"/>
</dbReference>
<dbReference type="GO" id="GO:0005829">
    <property type="term" value="C:cytosol"/>
    <property type="evidence" value="ECO:0007669"/>
    <property type="project" value="TreeGrafter"/>
</dbReference>
<evidence type="ECO:0000313" key="2">
    <source>
        <dbReference type="EMBL" id="OAX52374.1"/>
    </source>
</evidence>
<dbReference type="PANTHER" id="PTHR22893:SF91">
    <property type="entry name" value="NADPH DEHYDROGENASE 2-RELATED"/>
    <property type="match status" value="1"/>
</dbReference>
<evidence type="ECO:0000313" key="5">
    <source>
        <dbReference type="Proteomes" id="UP000053171"/>
    </source>
</evidence>
<dbReference type="GeneID" id="61262550"/>
<dbReference type="Gene3D" id="3.20.20.70">
    <property type="entry name" value="Aldolase class I"/>
    <property type="match status" value="1"/>
</dbReference>
<dbReference type="STRING" id="37923.BK826_05050"/>
<organism evidence="2 5">
    <name type="scientific">Rothia kristinae</name>
    <dbReference type="NCBI Taxonomy" id="37923"/>
    <lineage>
        <taxon>Bacteria</taxon>
        <taxon>Bacillati</taxon>
        <taxon>Actinomycetota</taxon>
        <taxon>Actinomycetes</taxon>
        <taxon>Micrococcales</taxon>
        <taxon>Micrococcaceae</taxon>
        <taxon>Rothia</taxon>
    </lineage>
</organism>
<keyword evidence="5" id="KW-1185">Reference proteome</keyword>
<dbReference type="GO" id="GO:0010181">
    <property type="term" value="F:FMN binding"/>
    <property type="evidence" value="ECO:0007669"/>
    <property type="project" value="InterPro"/>
</dbReference>
<reference evidence="2" key="2">
    <citation type="submission" date="2016-04" db="EMBL/GenBank/DDBJ databases">
        <authorList>
            <person name="Evans L.H."/>
            <person name="Alamgir A."/>
            <person name="Owens N."/>
            <person name="Weber N.D."/>
            <person name="Virtaneva K."/>
            <person name="Barbian K."/>
            <person name="Babar A."/>
            <person name="Rosenke K."/>
        </authorList>
    </citation>
    <scope>NUCLEOTIDE SEQUENCE [LARGE SCALE GENOMIC DNA]</scope>
    <source>
        <strain evidence="2">RUTW2-3</strain>
    </source>
</reference>
<name>A0A147E1B5_9MICC</name>
<reference evidence="6 7" key="4">
    <citation type="submission" date="2020-12" db="EMBL/GenBank/DDBJ databases">
        <title>FDA dAtabase for Regulatory Grade micrObial Sequences (FDA-ARGOS): Supporting development and validation of Infectious Disease Dx tests.</title>
        <authorList>
            <person name="Sproer C."/>
            <person name="Gronow S."/>
            <person name="Severitt S."/>
            <person name="Schroder I."/>
            <person name="Tallon L."/>
            <person name="Sadzewicz L."/>
            <person name="Zhao X."/>
            <person name="Boylan J."/>
            <person name="Ott S."/>
            <person name="Bowen H."/>
            <person name="Vavikolanu K."/>
            <person name="Mehta A."/>
            <person name="Aluvathingal J."/>
            <person name="Nadendla S."/>
            <person name="Lowell S."/>
            <person name="Myers T."/>
            <person name="Yan Y."/>
            <person name="Sichtig H."/>
        </authorList>
    </citation>
    <scope>NUCLEOTIDE SEQUENCE [LARGE SCALE GENOMIC DNA]</scope>
    <source>
        <strain evidence="4 7">FDAARGOS_1001</strain>
        <strain evidence="3 6">FDAARGOS_864</strain>
    </source>
</reference>
<dbReference type="SUPFAM" id="SSF51395">
    <property type="entry name" value="FMN-linked oxidoreductases"/>
    <property type="match status" value="1"/>
</dbReference>
<dbReference type="EMBL" id="CP066078">
    <property type="protein sequence ID" value="QQC58628.1"/>
    <property type="molecule type" value="Genomic_DNA"/>
</dbReference>
<accession>A0A147E1B5</accession>
<dbReference type="Proteomes" id="UP000053171">
    <property type="component" value="Unassembled WGS sequence"/>
</dbReference>
<dbReference type="RefSeq" id="WP_058731501.1">
    <property type="nucleotide sequence ID" value="NZ_CP065738.1"/>
</dbReference>
<dbReference type="InterPro" id="IPR013785">
    <property type="entry name" value="Aldolase_TIM"/>
</dbReference>
<evidence type="ECO:0000259" key="1">
    <source>
        <dbReference type="Pfam" id="PF00724"/>
    </source>
</evidence>
<reference evidence="5" key="1">
    <citation type="submission" date="2016-04" db="EMBL/GenBank/DDBJ databases">
        <authorList>
            <person name="Waterworth S."/>
            <person name="Matcher G."/>
        </authorList>
    </citation>
    <scope>NUCLEOTIDE SEQUENCE [LARGE SCALE GENOMIC DNA]</scope>
    <source>
        <strain evidence="5">RuSp02-3</strain>
    </source>
</reference>
<dbReference type="PANTHER" id="PTHR22893">
    <property type="entry name" value="NADH OXIDOREDUCTASE-RELATED"/>
    <property type="match status" value="1"/>
</dbReference>
<evidence type="ECO:0000313" key="7">
    <source>
        <dbReference type="Proteomes" id="UP000595221"/>
    </source>
</evidence>
<dbReference type="KEGG" id="rkr:I6G21_04110"/>
<dbReference type="CDD" id="cd02933">
    <property type="entry name" value="OYE_like_FMN"/>
    <property type="match status" value="1"/>
</dbReference>
<evidence type="ECO:0000313" key="4">
    <source>
        <dbReference type="EMBL" id="QQC58628.1"/>
    </source>
</evidence>